<dbReference type="EMBL" id="DXDC01000108">
    <property type="protein sequence ID" value="HIY65346.1"/>
    <property type="molecule type" value="Genomic_DNA"/>
</dbReference>
<dbReference type="CDD" id="cd00085">
    <property type="entry name" value="HNHc"/>
    <property type="match status" value="1"/>
</dbReference>
<evidence type="ECO:0000259" key="1">
    <source>
        <dbReference type="SMART" id="SM00507"/>
    </source>
</evidence>
<comment type="caution">
    <text evidence="2">The sequence shown here is derived from an EMBL/GenBank/DDBJ whole genome shotgun (WGS) entry which is preliminary data.</text>
</comment>
<dbReference type="SMART" id="SM00507">
    <property type="entry name" value="HNHc"/>
    <property type="match status" value="1"/>
</dbReference>
<reference evidence="2" key="2">
    <citation type="submission" date="2021-04" db="EMBL/GenBank/DDBJ databases">
        <authorList>
            <person name="Gilroy R."/>
        </authorList>
    </citation>
    <scope>NUCLEOTIDE SEQUENCE</scope>
    <source>
        <strain evidence="2">ChiGjej1B1-98</strain>
    </source>
</reference>
<feature type="domain" description="HNH nuclease" evidence="1">
    <location>
        <begin position="140"/>
        <end position="199"/>
    </location>
</feature>
<protein>
    <submittedName>
        <fullName evidence="2">HNH endonuclease</fullName>
    </submittedName>
</protein>
<dbReference type="Gene3D" id="1.10.30.50">
    <property type="match status" value="1"/>
</dbReference>
<keyword evidence="2" id="KW-0255">Endonuclease</keyword>
<dbReference type="AlphaFoldDB" id="A0A9D1YTQ8"/>
<proteinExistence type="predicted"/>
<dbReference type="GO" id="GO:0008270">
    <property type="term" value="F:zinc ion binding"/>
    <property type="evidence" value="ECO:0007669"/>
    <property type="project" value="InterPro"/>
</dbReference>
<reference evidence="2" key="1">
    <citation type="journal article" date="2021" name="PeerJ">
        <title>Extensive microbial diversity within the chicken gut microbiome revealed by metagenomics and culture.</title>
        <authorList>
            <person name="Gilroy R."/>
            <person name="Ravi A."/>
            <person name="Getino M."/>
            <person name="Pursley I."/>
            <person name="Horton D.L."/>
            <person name="Alikhan N.F."/>
            <person name="Baker D."/>
            <person name="Gharbi K."/>
            <person name="Hall N."/>
            <person name="Watson M."/>
            <person name="Adriaenssens E.M."/>
            <person name="Foster-Nyarko E."/>
            <person name="Jarju S."/>
            <person name="Secka A."/>
            <person name="Antonio M."/>
            <person name="Oren A."/>
            <person name="Chaudhuri R.R."/>
            <person name="La Ragione R."/>
            <person name="Hildebrand F."/>
            <person name="Pallen M.J."/>
        </authorList>
    </citation>
    <scope>NUCLEOTIDE SEQUENCE</scope>
    <source>
        <strain evidence="2">ChiGjej1B1-98</strain>
    </source>
</reference>
<dbReference type="Proteomes" id="UP000824005">
    <property type="component" value="Unassembled WGS sequence"/>
</dbReference>
<dbReference type="Pfam" id="PF01844">
    <property type="entry name" value="HNH"/>
    <property type="match status" value="1"/>
</dbReference>
<keyword evidence="2" id="KW-0540">Nuclease</keyword>
<evidence type="ECO:0000313" key="3">
    <source>
        <dbReference type="Proteomes" id="UP000824005"/>
    </source>
</evidence>
<gene>
    <name evidence="2" type="ORF">H9830_03615</name>
</gene>
<dbReference type="InterPro" id="IPR002711">
    <property type="entry name" value="HNH"/>
</dbReference>
<dbReference type="GO" id="GO:0004519">
    <property type="term" value="F:endonuclease activity"/>
    <property type="evidence" value="ECO:0007669"/>
    <property type="project" value="UniProtKB-KW"/>
</dbReference>
<dbReference type="InterPro" id="IPR003615">
    <property type="entry name" value="HNH_nuc"/>
</dbReference>
<name>A0A9D1YTQ8_9MICO</name>
<sequence>MNIGLDRFPKATCSDACDPRCVEPGCEREPWLTDRCATHEAREKRRQLLAEYRNRATGRACPVCEKPLDGGPLQRYCSVSCTKFANRHPDIQSALWKECVGCGEHFSLLEVLEEKRPRRRADVADCHSCSKRNFHIYRIHKDDVLDSRGTDCGLCGDSIDLDLAWPHPQSLSIDHIIPWSVGGSHDLANLQPAHLICNAKKQDRVGFKIA</sequence>
<organism evidence="2 3">
    <name type="scientific">Candidatus Agrococcus pullicola</name>
    <dbReference type="NCBI Taxonomy" id="2838429"/>
    <lineage>
        <taxon>Bacteria</taxon>
        <taxon>Bacillati</taxon>
        <taxon>Actinomycetota</taxon>
        <taxon>Actinomycetes</taxon>
        <taxon>Micrococcales</taxon>
        <taxon>Microbacteriaceae</taxon>
        <taxon>Agrococcus</taxon>
    </lineage>
</organism>
<evidence type="ECO:0000313" key="2">
    <source>
        <dbReference type="EMBL" id="HIY65346.1"/>
    </source>
</evidence>
<keyword evidence="2" id="KW-0378">Hydrolase</keyword>
<accession>A0A9D1YTQ8</accession>
<dbReference type="GO" id="GO:0003676">
    <property type="term" value="F:nucleic acid binding"/>
    <property type="evidence" value="ECO:0007669"/>
    <property type="project" value="InterPro"/>
</dbReference>